<keyword evidence="2" id="KW-1185">Reference proteome</keyword>
<dbReference type="Proteomes" id="UP000179284">
    <property type="component" value="Plasmid pNP144"/>
</dbReference>
<keyword evidence="1" id="KW-0614">Plasmid</keyword>
<reference evidence="2" key="1">
    <citation type="submission" date="2016-10" db="EMBL/GenBank/DDBJ databases">
        <title>The complete genome sequence of the rumen bacterium Butyrivibrio hungatei MB2003.</title>
        <authorList>
            <person name="Palevich N."/>
            <person name="Kelly W.J."/>
            <person name="Leahy S.C."/>
            <person name="Altermann E."/>
            <person name="Rakonjac J."/>
            <person name="Attwood G.T."/>
        </authorList>
    </citation>
    <scope>NUCLEOTIDE SEQUENCE [LARGE SCALE GENOMIC DNA]</scope>
    <source>
        <strain evidence="2">MB2003</strain>
        <plasmid evidence="2">Plasmid pnp144</plasmid>
    </source>
</reference>
<accession>A0A1D9P5V6</accession>
<gene>
    <name evidence="1" type="ORF">bhn_II120</name>
</gene>
<protein>
    <submittedName>
        <fullName evidence="1">Uncharacterized protein</fullName>
    </submittedName>
</protein>
<dbReference type="AlphaFoldDB" id="A0A1D9P5V6"/>
<geneLocation type="plasmid" evidence="2">
    <name>pnp144</name>
</geneLocation>
<dbReference type="RefSeq" id="WP_071177679.1">
    <property type="nucleotide sequence ID" value="NZ_CP017832.1"/>
</dbReference>
<dbReference type="OrthoDB" id="9900893at2"/>
<evidence type="ECO:0000313" key="1">
    <source>
        <dbReference type="EMBL" id="AOZ97919.1"/>
    </source>
</evidence>
<evidence type="ECO:0000313" key="2">
    <source>
        <dbReference type="Proteomes" id="UP000179284"/>
    </source>
</evidence>
<dbReference type="KEGG" id="bhu:bhn_II120"/>
<name>A0A1D9P5V6_9FIRM</name>
<proteinExistence type="predicted"/>
<dbReference type="EMBL" id="CP017832">
    <property type="protein sequence ID" value="AOZ97919.1"/>
    <property type="molecule type" value="Genomic_DNA"/>
</dbReference>
<organism evidence="1 2">
    <name type="scientific">Butyrivibrio hungatei</name>
    <dbReference type="NCBI Taxonomy" id="185008"/>
    <lineage>
        <taxon>Bacteria</taxon>
        <taxon>Bacillati</taxon>
        <taxon>Bacillota</taxon>
        <taxon>Clostridia</taxon>
        <taxon>Lachnospirales</taxon>
        <taxon>Lachnospiraceae</taxon>
        <taxon>Butyrivibrio</taxon>
    </lineage>
</organism>
<sequence>MGIIDDKKYQDALNELDKFKENAIKEELSRYTEEYKKSEWFRQPVLKDAVGEKLADEYAHFYCAVQGRYSDIKHFVELFDMKAAVFGKSIYDEDLGCVRTGYKLETSVYVRFRNIAAEMIGLEQKSFDEYYEGTGVC</sequence>